<evidence type="ECO:0000256" key="1">
    <source>
        <dbReference type="ARBA" id="ARBA00023125"/>
    </source>
</evidence>
<dbReference type="SUPFAM" id="SSF46689">
    <property type="entry name" value="Homeodomain-like"/>
    <property type="match status" value="1"/>
</dbReference>
<reference evidence="4" key="1">
    <citation type="submission" date="2020-08" db="EMBL/GenBank/DDBJ databases">
        <title>Genome public.</title>
        <authorList>
            <person name="Liu C."/>
            <person name="Sun Q."/>
        </authorList>
    </citation>
    <scope>NUCLEOTIDE SEQUENCE</scope>
    <source>
        <strain evidence="4">NSJ-54</strain>
    </source>
</reference>
<gene>
    <name evidence="4" type="ORF">H8709_07000</name>
</gene>
<proteinExistence type="predicted"/>
<dbReference type="AlphaFoldDB" id="A0A926EE87"/>
<evidence type="ECO:0000256" key="2">
    <source>
        <dbReference type="PROSITE-ProRule" id="PRU00335"/>
    </source>
</evidence>
<dbReference type="InterPro" id="IPR001647">
    <property type="entry name" value="HTH_TetR"/>
</dbReference>
<dbReference type="InterPro" id="IPR009057">
    <property type="entry name" value="Homeodomain-like_sf"/>
</dbReference>
<dbReference type="Pfam" id="PF00440">
    <property type="entry name" value="TetR_N"/>
    <property type="match status" value="1"/>
</dbReference>
<organism evidence="4 5">
    <name type="scientific">Zongyangia hominis</name>
    <dbReference type="NCBI Taxonomy" id="2763677"/>
    <lineage>
        <taxon>Bacteria</taxon>
        <taxon>Bacillati</taxon>
        <taxon>Bacillota</taxon>
        <taxon>Clostridia</taxon>
        <taxon>Eubacteriales</taxon>
        <taxon>Oscillospiraceae</taxon>
        <taxon>Zongyangia</taxon>
    </lineage>
</organism>
<evidence type="ECO:0000313" key="5">
    <source>
        <dbReference type="Proteomes" id="UP000660861"/>
    </source>
</evidence>
<accession>A0A926EE87</accession>
<dbReference type="Proteomes" id="UP000660861">
    <property type="component" value="Unassembled WGS sequence"/>
</dbReference>
<dbReference type="EMBL" id="JACRTC010000004">
    <property type="protein sequence ID" value="MBC8570579.1"/>
    <property type="molecule type" value="Genomic_DNA"/>
</dbReference>
<sequence>MRPQNEEARRAKQIEIMENSFNCYAENGFSSVGIKAIAKACDCSVATLYLYFDNLDDLIVKSTEYCMSKVEDEFMAKAPTDVEDLWRFIDEIPYWTAKNHGKKYRLMYQIYTHPKYREYGQKFFKGVDERYTEYAKSLEPKLGIPYEKLTPLIFILIRACVHYALFEDEFYLKSQIEVLKETLALFIEKYNPKARSGTVTELV</sequence>
<dbReference type="Gene3D" id="1.10.357.10">
    <property type="entry name" value="Tetracycline Repressor, domain 2"/>
    <property type="match status" value="1"/>
</dbReference>
<keyword evidence="1 2" id="KW-0238">DNA-binding</keyword>
<evidence type="ECO:0000313" key="4">
    <source>
        <dbReference type="EMBL" id="MBC8570579.1"/>
    </source>
</evidence>
<protein>
    <submittedName>
        <fullName evidence="4">TetR/AcrR family transcriptional regulator</fullName>
    </submittedName>
</protein>
<dbReference type="PROSITE" id="PS50977">
    <property type="entry name" value="HTH_TETR_2"/>
    <property type="match status" value="1"/>
</dbReference>
<dbReference type="GO" id="GO:0003677">
    <property type="term" value="F:DNA binding"/>
    <property type="evidence" value="ECO:0007669"/>
    <property type="project" value="UniProtKB-UniRule"/>
</dbReference>
<keyword evidence="5" id="KW-1185">Reference proteome</keyword>
<comment type="caution">
    <text evidence="4">The sequence shown here is derived from an EMBL/GenBank/DDBJ whole genome shotgun (WGS) entry which is preliminary data.</text>
</comment>
<feature type="DNA-binding region" description="H-T-H motif" evidence="2">
    <location>
        <begin position="33"/>
        <end position="52"/>
    </location>
</feature>
<name>A0A926EE87_9FIRM</name>
<dbReference type="RefSeq" id="WP_262397676.1">
    <property type="nucleotide sequence ID" value="NZ_JACRTC010000004.1"/>
</dbReference>
<evidence type="ECO:0000259" key="3">
    <source>
        <dbReference type="PROSITE" id="PS50977"/>
    </source>
</evidence>
<feature type="domain" description="HTH tetR-type" evidence="3">
    <location>
        <begin position="10"/>
        <end position="70"/>
    </location>
</feature>